<dbReference type="SUPFAM" id="SSF52047">
    <property type="entry name" value="RNI-like"/>
    <property type="match status" value="1"/>
</dbReference>
<reference evidence="2 3" key="1">
    <citation type="submission" date="2024-01" db="EMBL/GenBank/DDBJ databases">
        <title>Genome assemblies of Stephania.</title>
        <authorList>
            <person name="Yang L."/>
        </authorList>
    </citation>
    <scope>NUCLEOTIDE SEQUENCE [LARGE SCALE GENOMIC DNA]</scope>
    <source>
        <strain evidence="2">YNDBR</strain>
        <tissue evidence="2">Leaf</tissue>
    </source>
</reference>
<feature type="domain" description="F-box/LRR-repeat protein 15-like leucin rich repeat" evidence="1">
    <location>
        <begin position="124"/>
        <end position="363"/>
    </location>
</feature>
<dbReference type="SMART" id="SM00367">
    <property type="entry name" value="LRR_CC"/>
    <property type="match status" value="8"/>
</dbReference>
<dbReference type="Proteomes" id="UP001420932">
    <property type="component" value="Unassembled WGS sequence"/>
</dbReference>
<comment type="caution">
    <text evidence="2">The sequence shown here is derived from an EMBL/GenBank/DDBJ whole genome shotgun (WGS) entry which is preliminary data.</text>
</comment>
<keyword evidence="3" id="KW-1185">Reference proteome</keyword>
<dbReference type="InterPro" id="IPR032675">
    <property type="entry name" value="LRR_dom_sf"/>
</dbReference>
<accession>A0AAP0KYD5</accession>
<organism evidence="2 3">
    <name type="scientific">Stephania yunnanensis</name>
    <dbReference type="NCBI Taxonomy" id="152371"/>
    <lineage>
        <taxon>Eukaryota</taxon>
        <taxon>Viridiplantae</taxon>
        <taxon>Streptophyta</taxon>
        <taxon>Embryophyta</taxon>
        <taxon>Tracheophyta</taxon>
        <taxon>Spermatophyta</taxon>
        <taxon>Magnoliopsida</taxon>
        <taxon>Ranunculales</taxon>
        <taxon>Menispermaceae</taxon>
        <taxon>Menispermoideae</taxon>
        <taxon>Cissampelideae</taxon>
        <taxon>Stephania</taxon>
    </lineage>
</organism>
<proteinExistence type="predicted"/>
<dbReference type="EMBL" id="JBBNAF010000003">
    <property type="protein sequence ID" value="KAK9159660.1"/>
    <property type="molecule type" value="Genomic_DNA"/>
</dbReference>
<evidence type="ECO:0000313" key="2">
    <source>
        <dbReference type="EMBL" id="KAK9159660.1"/>
    </source>
</evidence>
<protein>
    <recommendedName>
        <fullName evidence="1">F-box/LRR-repeat protein 15-like leucin rich repeat domain-containing protein</fullName>
    </recommendedName>
</protein>
<dbReference type="InterPro" id="IPR006553">
    <property type="entry name" value="Leu-rich_rpt_Cys-con_subtyp"/>
</dbReference>
<name>A0AAP0KYD5_9MAGN</name>
<dbReference type="AlphaFoldDB" id="A0AAP0KYD5"/>
<evidence type="ECO:0000313" key="3">
    <source>
        <dbReference type="Proteomes" id="UP001420932"/>
    </source>
</evidence>
<sequence length="383" mass="42628">MGNLDHSTSIMDLPDDCLLHVFNSFEGLQNRDRESFGLTCRRWLQIQNIGRKSLHIHSSFTLLRFQAKTDDDPSFELLRKLLKRFRCLNSLCLSSSTELEDSYLTQLEFLGSPLKTLKLDCCFKITDKGLSFVAAQCASLTRVGLSHSKITDVGLETLAKSCRSLQVVNLSYCAVTDIGIGSLMKECRQLRHVMITYCKGITGTGFRGCSATLSIIEADSCMLEPEGISEIVSGGGLEYLDVSSLSWCRLGDGLGGIGSGFASRLRVLNLRMCHLATNESIIAIAKHCPALQEWSLARCRGISLSGWKAIALHCHKLEVLHVSHCRGFRDDGLQAIREGCKQLSILYMLRCSHVSSLALELFKLHRQKVQIKEEDSLCKLPRH</sequence>
<dbReference type="Pfam" id="PF25372">
    <property type="entry name" value="DUF7885"/>
    <property type="match status" value="1"/>
</dbReference>
<dbReference type="SUPFAM" id="SSF81383">
    <property type="entry name" value="F-box domain"/>
    <property type="match status" value="1"/>
</dbReference>
<dbReference type="PANTHER" id="PTHR13318:SF26">
    <property type="entry name" value="F-BOX_LRR-REPEAT PROTEIN 12"/>
    <property type="match status" value="1"/>
</dbReference>
<dbReference type="GO" id="GO:0019005">
    <property type="term" value="C:SCF ubiquitin ligase complex"/>
    <property type="evidence" value="ECO:0007669"/>
    <property type="project" value="TreeGrafter"/>
</dbReference>
<gene>
    <name evidence="2" type="ORF">Syun_006001</name>
</gene>
<dbReference type="PANTHER" id="PTHR13318">
    <property type="entry name" value="PARTNER OF PAIRED, ISOFORM B-RELATED"/>
    <property type="match status" value="1"/>
</dbReference>
<dbReference type="Gene3D" id="3.80.10.10">
    <property type="entry name" value="Ribonuclease Inhibitor"/>
    <property type="match status" value="2"/>
</dbReference>
<dbReference type="InterPro" id="IPR057207">
    <property type="entry name" value="FBXL15_LRR"/>
</dbReference>
<dbReference type="GO" id="GO:0031146">
    <property type="term" value="P:SCF-dependent proteasomal ubiquitin-dependent protein catabolic process"/>
    <property type="evidence" value="ECO:0007669"/>
    <property type="project" value="TreeGrafter"/>
</dbReference>
<dbReference type="InterPro" id="IPR036047">
    <property type="entry name" value="F-box-like_dom_sf"/>
</dbReference>
<evidence type="ECO:0000259" key="1">
    <source>
        <dbReference type="Pfam" id="PF25372"/>
    </source>
</evidence>